<keyword evidence="1" id="KW-0175">Coiled coil</keyword>
<feature type="compositionally biased region" description="Basic and acidic residues" evidence="2">
    <location>
        <begin position="8"/>
        <end position="20"/>
    </location>
</feature>
<feature type="region of interest" description="Disordered" evidence="2">
    <location>
        <begin position="1"/>
        <end position="98"/>
    </location>
</feature>
<dbReference type="InterPro" id="IPR051364">
    <property type="entry name" value="Cytokinesis/Rho-signaling"/>
</dbReference>
<dbReference type="GO" id="GO:0031106">
    <property type="term" value="P:septin ring organization"/>
    <property type="evidence" value="ECO:0007669"/>
    <property type="project" value="TreeGrafter"/>
</dbReference>
<feature type="domain" description="PH" evidence="3">
    <location>
        <begin position="1073"/>
        <end position="1197"/>
    </location>
</feature>
<dbReference type="PANTHER" id="PTHR21538">
    <property type="entry name" value="ANILLIN/RHOTEKIN RTKN"/>
    <property type="match status" value="1"/>
</dbReference>
<evidence type="ECO:0000259" key="3">
    <source>
        <dbReference type="PROSITE" id="PS50003"/>
    </source>
</evidence>
<dbReference type="PROSITE" id="PS50003">
    <property type="entry name" value="PH_DOMAIN"/>
    <property type="match status" value="1"/>
</dbReference>
<evidence type="ECO:0000313" key="5">
    <source>
        <dbReference type="Proteomes" id="UP001177670"/>
    </source>
</evidence>
<keyword evidence="5" id="KW-1185">Reference proteome</keyword>
<proteinExistence type="predicted"/>
<feature type="region of interest" description="Disordered" evidence="2">
    <location>
        <begin position="482"/>
        <end position="526"/>
    </location>
</feature>
<feature type="compositionally biased region" description="Low complexity" evidence="2">
    <location>
        <begin position="50"/>
        <end position="64"/>
    </location>
</feature>
<dbReference type="PANTHER" id="PTHR21538:SF23">
    <property type="entry name" value="ANILLIN"/>
    <property type="match status" value="1"/>
</dbReference>
<dbReference type="Pfam" id="PF00169">
    <property type="entry name" value="PH"/>
    <property type="match status" value="1"/>
</dbReference>
<feature type="compositionally biased region" description="Basic and acidic residues" evidence="2">
    <location>
        <begin position="286"/>
        <end position="299"/>
    </location>
</feature>
<sequence length="1209" mass="135248">MDPFTQRMLERARARREKLDTQLSNAGHDIKKRRSPLKDANTILAQVAASKTKTPTKSPLKISTENTSLGKSPRKSISKNVTNENNQNTNKENGNTGLCNVKSKLQRLGELYSDDSSKQLSSPIHRTEEKFNAEEEVIEQKSSKRGARLDRLAALASTINNWEDDLSHPTLTKPVNSKADRIQAKLNEQVKSVPEPQPSTSGYNKGNRYSKGTNSKKEQSSTKQLKWDKTILDTLEAQGFSRTQSDSRLVYDYKTCSQRKDESFLNSPPKHLRQNQKTVTVICEEKQDKKENLSKHIDNKNSNTPEKTSRNITPNTNNNRLTPRFGYNGSPKSPVQSSPGSVLSKASLFESKNIETKAKEKDPTQMTLSERMALFEKNKGEAPLLPKAPLAMSIPPKKLQEKDSSSSTIHPNSRAIERLKTDIPNNAVNVQREKFEQGLNVQELENNILHNTYLERQRELDVLRSRFNRNKEIVQAAVGSCIRTSESSEGKSNSPKNSPVCPVKPTPAPDHSVPPPPPPPPQSQISREKSILNQNKNSPIKRQVVCSSTKTTQQTKAAFDIKRIRVASPKPGCIYPNLSEIENSTETETDTEYTVYSTEAETATLDEKTATETETEAEYYVEDNESEVDSEEETGNMNTSLGSILRVVNEQSFLNKKRSIDPNPDSTTSDISVLDEMDEYLDECLVSQDGYNENSYTEEGPTPPKLNKAGKNPSTTSISFKHNEGSSYRTPIKKVFPTSSKKEEPYIVDGENCEPLLRSVSFYRRQQSQTPKTPVRIISRTKEPTSPISDTTKLDTKSEATLVKERVKRLLDEVCKQQTIIGQASQALNLCTSTVEFNGSREQVEGERLLLVATHRRQAALNEIQRLKVEGSLKPVTPGSPEVQESGSLTVSAITLPLKRDHFRNMGISTCLHFVCLMRHLEEIVATPVVIAEPGDSCLRFPSTLKLNDLYSDFKITIEIYSLQTQPELLPHEIKYHINSGNACGNNSSNSNKKLGNKTPKKFLKQESRLIMPTVQSPAGPSAVRSPAFQLSGYVIFSLKEIHRQQFTLNKVPSECPLEGQLQMHVSCELSVAVEHKGFLTMFEDVSGFGAWHRRWCLLKGPTLSYWKYPDDERKKAPIGSLDLQNVTTTNVGLISRDICARPNTILLETTKAAEPEDVDSLVIIRNGPTTTIRYLLSADTKEDRLEWCSKLNKTLNLIHAWSGPLALS</sequence>
<dbReference type="Gene3D" id="2.30.29.30">
    <property type="entry name" value="Pleckstrin-homology domain (PH domain)/Phosphotyrosine-binding domain (PTB)"/>
    <property type="match status" value="1"/>
</dbReference>
<feature type="compositionally biased region" description="Basic and acidic residues" evidence="2">
    <location>
        <begin position="215"/>
        <end position="225"/>
    </location>
</feature>
<organism evidence="4 5">
    <name type="scientific">Melipona bicolor</name>
    <dbReference type="NCBI Taxonomy" id="60889"/>
    <lineage>
        <taxon>Eukaryota</taxon>
        <taxon>Metazoa</taxon>
        <taxon>Ecdysozoa</taxon>
        <taxon>Arthropoda</taxon>
        <taxon>Hexapoda</taxon>
        <taxon>Insecta</taxon>
        <taxon>Pterygota</taxon>
        <taxon>Neoptera</taxon>
        <taxon>Endopterygota</taxon>
        <taxon>Hymenoptera</taxon>
        <taxon>Apocrita</taxon>
        <taxon>Aculeata</taxon>
        <taxon>Apoidea</taxon>
        <taxon>Anthophila</taxon>
        <taxon>Apidae</taxon>
        <taxon>Melipona</taxon>
    </lineage>
</organism>
<evidence type="ECO:0000256" key="2">
    <source>
        <dbReference type="SAM" id="MobiDB-lite"/>
    </source>
</evidence>
<dbReference type="GO" id="GO:0005826">
    <property type="term" value="C:actomyosin contractile ring"/>
    <property type="evidence" value="ECO:0007669"/>
    <property type="project" value="TreeGrafter"/>
</dbReference>
<feature type="compositionally biased region" description="Polar residues" evidence="2">
    <location>
        <begin position="330"/>
        <end position="341"/>
    </location>
</feature>
<feature type="region of interest" description="Disordered" evidence="2">
    <location>
        <begin position="112"/>
        <end position="144"/>
    </location>
</feature>
<dbReference type="InterPro" id="IPR037840">
    <property type="entry name" value="PH_Anillin"/>
</dbReference>
<reference evidence="4" key="1">
    <citation type="submission" date="2021-10" db="EMBL/GenBank/DDBJ databases">
        <title>Melipona bicolor Genome sequencing and assembly.</title>
        <authorList>
            <person name="Araujo N.S."/>
            <person name="Arias M.C."/>
        </authorList>
    </citation>
    <scope>NUCLEOTIDE SEQUENCE</scope>
    <source>
        <strain evidence="4">USP_2M_L1-L4_2017</strain>
        <tissue evidence="4">Whole body</tissue>
    </source>
</reference>
<feature type="compositionally biased region" description="Polar residues" evidence="2">
    <location>
        <begin position="712"/>
        <end position="725"/>
    </location>
</feature>
<feature type="compositionally biased region" description="Low complexity" evidence="2">
    <location>
        <begin position="79"/>
        <end position="97"/>
    </location>
</feature>
<dbReference type="CDD" id="cd01263">
    <property type="entry name" value="PH_anillin"/>
    <property type="match status" value="1"/>
</dbReference>
<feature type="compositionally biased region" description="Polar residues" evidence="2">
    <location>
        <begin position="482"/>
        <end position="497"/>
    </location>
</feature>
<gene>
    <name evidence="4" type="ORF">K0M31_017093</name>
</gene>
<dbReference type="InterPro" id="IPR031970">
    <property type="entry name" value="Anillin_N"/>
</dbReference>
<dbReference type="Pfam" id="PF08174">
    <property type="entry name" value="Anillin"/>
    <property type="match status" value="1"/>
</dbReference>
<dbReference type="SMART" id="SM00233">
    <property type="entry name" value="PH"/>
    <property type="match status" value="1"/>
</dbReference>
<dbReference type="InterPro" id="IPR001849">
    <property type="entry name" value="PH_domain"/>
</dbReference>
<comment type="caution">
    <text evidence="4">The sequence shown here is derived from an EMBL/GenBank/DDBJ whole genome shotgun (WGS) entry which is preliminary data.</text>
</comment>
<dbReference type="Pfam" id="PF16018">
    <property type="entry name" value="Anillin_N"/>
    <property type="match status" value="1"/>
</dbReference>
<dbReference type="InterPro" id="IPR012966">
    <property type="entry name" value="AHD"/>
</dbReference>
<accession>A0AA40FDD9</accession>
<feature type="region of interest" description="Disordered" evidence="2">
    <location>
        <begin position="187"/>
        <end position="225"/>
    </location>
</feature>
<feature type="compositionally biased region" description="Pro residues" evidence="2">
    <location>
        <begin position="502"/>
        <end position="522"/>
    </location>
</feature>
<evidence type="ECO:0000313" key="4">
    <source>
        <dbReference type="EMBL" id="KAK1116941.1"/>
    </source>
</evidence>
<dbReference type="GO" id="GO:0000281">
    <property type="term" value="P:mitotic cytokinesis"/>
    <property type="evidence" value="ECO:0007669"/>
    <property type="project" value="TreeGrafter"/>
</dbReference>
<feature type="region of interest" description="Disordered" evidence="2">
    <location>
        <begin position="286"/>
        <end position="343"/>
    </location>
</feature>
<dbReference type="GO" id="GO:0000915">
    <property type="term" value="P:actomyosin contractile ring assembly"/>
    <property type="evidence" value="ECO:0007669"/>
    <property type="project" value="TreeGrafter"/>
</dbReference>
<dbReference type="EMBL" id="JAHYIQ010000058">
    <property type="protein sequence ID" value="KAK1116941.1"/>
    <property type="molecule type" value="Genomic_DNA"/>
</dbReference>
<dbReference type="AlphaFoldDB" id="A0AA40FDD9"/>
<dbReference type="FunFam" id="2.30.29.30:FF:000111">
    <property type="entry name" value="anillin isoform X1"/>
    <property type="match status" value="1"/>
</dbReference>
<dbReference type="Proteomes" id="UP001177670">
    <property type="component" value="Unassembled WGS sequence"/>
</dbReference>
<protein>
    <recommendedName>
        <fullName evidence="3">PH domain-containing protein</fullName>
    </recommendedName>
</protein>
<feature type="compositionally biased region" description="Basic and acidic residues" evidence="2">
    <location>
        <begin position="125"/>
        <end position="144"/>
    </location>
</feature>
<evidence type="ECO:0000256" key="1">
    <source>
        <dbReference type="ARBA" id="ARBA00023054"/>
    </source>
</evidence>
<dbReference type="InterPro" id="IPR011993">
    <property type="entry name" value="PH-like_dom_sf"/>
</dbReference>
<dbReference type="SUPFAM" id="SSF50729">
    <property type="entry name" value="PH domain-like"/>
    <property type="match status" value="1"/>
</dbReference>
<name>A0AA40FDD9_9HYME</name>
<feature type="compositionally biased region" description="Low complexity" evidence="2">
    <location>
        <begin position="310"/>
        <end position="324"/>
    </location>
</feature>
<feature type="region of interest" description="Disordered" evidence="2">
    <location>
        <begin position="691"/>
        <end position="725"/>
    </location>
</feature>